<dbReference type="PANTHER" id="PTHR11070">
    <property type="entry name" value="UVRD / RECB / PCRA DNA HELICASE FAMILY MEMBER"/>
    <property type="match status" value="1"/>
</dbReference>
<proteinExistence type="inferred from homology"/>
<comment type="caution">
    <text evidence="12">The sequence shown here is derived from an EMBL/GenBank/DDBJ whole genome shotgun (WGS) entry which is preliminary data.</text>
</comment>
<dbReference type="GO" id="GO:0043138">
    <property type="term" value="F:3'-5' DNA helicase activity"/>
    <property type="evidence" value="ECO:0007669"/>
    <property type="project" value="UniProtKB-EC"/>
</dbReference>
<keyword evidence="3 10" id="KW-0378">Hydrolase</keyword>
<name>G5SMZ3_9BACT</name>
<keyword evidence="2 10" id="KW-0547">Nucleotide-binding</keyword>
<dbReference type="InterPro" id="IPR000212">
    <property type="entry name" value="DNA_helicase_UvrD/REP"/>
</dbReference>
<dbReference type="EC" id="5.6.2.4" evidence="8"/>
<evidence type="ECO:0000313" key="12">
    <source>
        <dbReference type="EMBL" id="EHH01410.1"/>
    </source>
</evidence>
<dbReference type="GO" id="GO:0005829">
    <property type="term" value="C:cytosol"/>
    <property type="evidence" value="ECO:0007669"/>
    <property type="project" value="TreeGrafter"/>
</dbReference>
<feature type="domain" description="UvrD-like helicase ATP-binding" evidence="11">
    <location>
        <begin position="3"/>
        <end position="296"/>
    </location>
</feature>
<dbReference type="GO" id="GO:0000725">
    <property type="term" value="P:recombinational repair"/>
    <property type="evidence" value="ECO:0007669"/>
    <property type="project" value="TreeGrafter"/>
</dbReference>
<dbReference type="Proteomes" id="UP000003598">
    <property type="component" value="Unassembled WGS sequence"/>
</dbReference>
<dbReference type="HOGENOM" id="CLU_004585_8_2_10"/>
<protein>
    <recommendedName>
        <fullName evidence="8">DNA 3'-5' helicase</fullName>
        <ecNumber evidence="8">5.6.2.4</ecNumber>
    </recommendedName>
</protein>
<dbReference type="InterPro" id="IPR014017">
    <property type="entry name" value="DNA_helicase_UvrD-like_C"/>
</dbReference>
<dbReference type="Pfam" id="PF13361">
    <property type="entry name" value="UvrD_C"/>
    <property type="match status" value="1"/>
</dbReference>
<reference evidence="12 13" key="1">
    <citation type="submission" date="2011-03" db="EMBL/GenBank/DDBJ databases">
        <authorList>
            <person name="Weinstock G."/>
            <person name="Sodergren E."/>
            <person name="Clifton S."/>
            <person name="Fulton L."/>
            <person name="Fulton B."/>
            <person name="Courtney L."/>
            <person name="Fronick C."/>
            <person name="Harrison M."/>
            <person name="Strong C."/>
            <person name="Farmer C."/>
            <person name="Delahaunty K."/>
            <person name="Markovic C."/>
            <person name="Hall O."/>
            <person name="Minx P."/>
            <person name="Tomlinson C."/>
            <person name="Mitreva M."/>
            <person name="Hou S."/>
            <person name="Chen J."/>
            <person name="Wollam A."/>
            <person name="Pepin K.H."/>
            <person name="Johnson M."/>
            <person name="Bhonagiri V."/>
            <person name="Zhang X."/>
            <person name="Suruliraj S."/>
            <person name="Warren W."/>
            <person name="Chinwalla A."/>
            <person name="Mardis E.R."/>
            <person name="Wilson R.K."/>
        </authorList>
    </citation>
    <scope>NUCLEOTIDE SEQUENCE [LARGE SCALE GENOMIC DNA]</scope>
    <source>
        <strain evidence="12 13">YIT 11840</strain>
    </source>
</reference>
<evidence type="ECO:0000256" key="9">
    <source>
        <dbReference type="ARBA" id="ARBA00048988"/>
    </source>
</evidence>
<comment type="similarity">
    <text evidence="1">Belongs to the helicase family. UvrD subfamily.</text>
</comment>
<keyword evidence="6" id="KW-0413">Isomerase</keyword>
<dbReference type="GO" id="GO:0003677">
    <property type="term" value="F:DNA binding"/>
    <property type="evidence" value="ECO:0007669"/>
    <property type="project" value="InterPro"/>
</dbReference>
<dbReference type="GO" id="GO:0016887">
    <property type="term" value="F:ATP hydrolysis activity"/>
    <property type="evidence" value="ECO:0007669"/>
    <property type="project" value="RHEA"/>
</dbReference>
<evidence type="ECO:0000256" key="10">
    <source>
        <dbReference type="PROSITE-ProRule" id="PRU00560"/>
    </source>
</evidence>
<comment type="catalytic activity">
    <reaction evidence="9">
        <text>ATP + H2O = ADP + phosphate + H(+)</text>
        <dbReference type="Rhea" id="RHEA:13065"/>
        <dbReference type="ChEBI" id="CHEBI:15377"/>
        <dbReference type="ChEBI" id="CHEBI:15378"/>
        <dbReference type="ChEBI" id="CHEBI:30616"/>
        <dbReference type="ChEBI" id="CHEBI:43474"/>
        <dbReference type="ChEBI" id="CHEBI:456216"/>
        <dbReference type="EC" id="5.6.2.4"/>
    </reaction>
</comment>
<evidence type="ECO:0000256" key="2">
    <source>
        <dbReference type="ARBA" id="ARBA00022741"/>
    </source>
</evidence>
<dbReference type="InterPro" id="IPR013986">
    <property type="entry name" value="DExx_box_DNA_helicase_dom_sf"/>
</dbReference>
<evidence type="ECO:0000313" key="13">
    <source>
        <dbReference type="Proteomes" id="UP000003598"/>
    </source>
</evidence>
<evidence type="ECO:0000259" key="11">
    <source>
        <dbReference type="PROSITE" id="PS51198"/>
    </source>
</evidence>
<feature type="binding site" evidence="10">
    <location>
        <begin position="24"/>
        <end position="31"/>
    </location>
    <ligand>
        <name>ATP</name>
        <dbReference type="ChEBI" id="CHEBI:30616"/>
    </ligand>
</feature>
<evidence type="ECO:0000256" key="7">
    <source>
        <dbReference type="ARBA" id="ARBA00034617"/>
    </source>
</evidence>
<dbReference type="EMBL" id="AFFY01000010">
    <property type="protein sequence ID" value="EHH01410.1"/>
    <property type="molecule type" value="Genomic_DNA"/>
</dbReference>
<dbReference type="PROSITE" id="PS51198">
    <property type="entry name" value="UVRD_HELICASE_ATP_BIND"/>
    <property type="match status" value="1"/>
</dbReference>
<dbReference type="SUPFAM" id="SSF52540">
    <property type="entry name" value="P-loop containing nucleoside triphosphate hydrolases"/>
    <property type="match status" value="1"/>
</dbReference>
<dbReference type="STRING" id="762968.HMPREF9441_00720"/>
<dbReference type="Gene3D" id="1.10.10.160">
    <property type="match status" value="1"/>
</dbReference>
<evidence type="ECO:0000256" key="3">
    <source>
        <dbReference type="ARBA" id="ARBA00022801"/>
    </source>
</evidence>
<dbReference type="RefSeq" id="WP_008617890.1">
    <property type="nucleotide sequence ID" value="NZ_JH376586.1"/>
</dbReference>
<evidence type="ECO:0000256" key="1">
    <source>
        <dbReference type="ARBA" id="ARBA00009922"/>
    </source>
</evidence>
<keyword evidence="13" id="KW-1185">Reference proteome</keyword>
<dbReference type="AlphaFoldDB" id="G5SMZ3"/>
<dbReference type="GO" id="GO:0005524">
    <property type="term" value="F:ATP binding"/>
    <property type="evidence" value="ECO:0007669"/>
    <property type="project" value="UniProtKB-UniRule"/>
</dbReference>
<sequence>MAIQLSAQQQAVVDCNEPRSVVKACPGSGKTFSVAARMARLLRESNLSRHQGIAAVSFTNTACDVIKKELKDTFGYPNISYPSFIGTIDSFINTYIFLPYAHLVMGCDCRPEIVGTEFNKWYDYDASKRNYDRTKIIDPNYFVDKVSFNLNGEPIPLATAQEFNFSWSQMRNKDGKYRKDVKDIIETKRIHFAQGKANQADATYFAYKILNKYPSIAQNIVQRFPILIIDEAQDTTELQIAIIDILSQRGADSIMLIGDPDQAIFEWNTANPHLFMEKYNSPDWFSLDLTENRRSSDKICQLANSFSGNAMNSIAIDKDYAEHPCLIGHLSTPESVNQITDDFIQKCNEMGLNESEYAVVFRGQSFGETYFGLTNNDNSAKQNSPWVNGHYGVRDVVHGKYLIDQGKYTEGLALIEKGYYKITKQVRYVSTSTIRKEIAEVGFRSYREKMLDFIRKLPSTNKTLSNWIAELQREGINLMVALRKANVSIESLFRTSNQELQQARSYLRTIHSVKGMTLEAVLVFLSKRAVHTNYTTILNDSAKYCIHNNEELRIVYVACTRPKKLLWVAVPADDIDCWRKKLSL</sequence>
<organism evidence="12 13">
    <name type="scientific">Paraprevotella clara YIT 11840</name>
    <dbReference type="NCBI Taxonomy" id="762968"/>
    <lineage>
        <taxon>Bacteria</taxon>
        <taxon>Pseudomonadati</taxon>
        <taxon>Bacteroidota</taxon>
        <taxon>Bacteroidia</taxon>
        <taxon>Bacteroidales</taxon>
        <taxon>Prevotellaceae</taxon>
        <taxon>Paraprevotella</taxon>
    </lineage>
</organism>
<evidence type="ECO:0000256" key="8">
    <source>
        <dbReference type="ARBA" id="ARBA00034808"/>
    </source>
</evidence>
<evidence type="ECO:0000256" key="4">
    <source>
        <dbReference type="ARBA" id="ARBA00022806"/>
    </source>
</evidence>
<dbReference type="PANTHER" id="PTHR11070:SF3">
    <property type="entry name" value="DNA 3'-5' HELICASE"/>
    <property type="match status" value="1"/>
</dbReference>
<gene>
    <name evidence="12" type="ORF">HMPREF9441_00720</name>
</gene>
<dbReference type="eggNOG" id="COG0210">
    <property type="taxonomic scope" value="Bacteria"/>
</dbReference>
<dbReference type="OrthoDB" id="1100019at2"/>
<dbReference type="PATRIC" id="fig|762968.3.peg.643"/>
<evidence type="ECO:0000256" key="5">
    <source>
        <dbReference type="ARBA" id="ARBA00022840"/>
    </source>
</evidence>
<dbReference type="Gene3D" id="3.40.50.300">
    <property type="entry name" value="P-loop containing nucleotide triphosphate hydrolases"/>
    <property type="match status" value="2"/>
</dbReference>
<keyword evidence="5 10" id="KW-0067">ATP-binding</keyword>
<evidence type="ECO:0000256" key="6">
    <source>
        <dbReference type="ARBA" id="ARBA00023235"/>
    </source>
</evidence>
<dbReference type="GeneID" id="93556426"/>
<dbReference type="Pfam" id="PF00580">
    <property type="entry name" value="UvrD-helicase"/>
    <property type="match status" value="1"/>
</dbReference>
<accession>G5SMZ3</accession>
<dbReference type="InterPro" id="IPR014016">
    <property type="entry name" value="UvrD-like_ATP-bd"/>
</dbReference>
<keyword evidence="4 10" id="KW-0347">Helicase</keyword>
<comment type="catalytic activity">
    <reaction evidence="7">
        <text>Couples ATP hydrolysis with the unwinding of duplex DNA by translocating in the 3'-5' direction.</text>
        <dbReference type="EC" id="5.6.2.4"/>
    </reaction>
</comment>
<dbReference type="InterPro" id="IPR027417">
    <property type="entry name" value="P-loop_NTPase"/>
</dbReference>